<dbReference type="InterPro" id="IPR004113">
    <property type="entry name" value="FAD-bd_oxidored_4_C"/>
</dbReference>
<evidence type="ECO:0000313" key="9">
    <source>
        <dbReference type="Proteomes" id="UP000236268"/>
    </source>
</evidence>
<dbReference type="Gene3D" id="3.30.70.2740">
    <property type="match status" value="1"/>
</dbReference>
<dbReference type="GO" id="GO:0022904">
    <property type="term" value="P:respiratory electron transport chain"/>
    <property type="evidence" value="ECO:0007669"/>
    <property type="project" value="TreeGrafter"/>
</dbReference>
<evidence type="ECO:0000313" key="8">
    <source>
        <dbReference type="Proteomes" id="UP000027186"/>
    </source>
</evidence>
<keyword evidence="4" id="KW-0274">FAD</keyword>
<name>A0A060DSH3_9PROT</name>
<dbReference type="EMBL" id="POWG01000014">
    <property type="protein sequence ID" value="PNQ98098.1"/>
    <property type="molecule type" value="Genomic_DNA"/>
</dbReference>
<gene>
    <name evidence="6" type="ORF">ABAZ39_28145</name>
    <name evidence="7" type="ORF">C1S70_14600</name>
</gene>
<dbReference type="InterPro" id="IPR016171">
    <property type="entry name" value="Vanillyl_alc_oxidase_C-sub2"/>
</dbReference>
<feature type="domain" description="FAD-binding PCMH-type" evidence="5">
    <location>
        <begin position="38"/>
        <end position="218"/>
    </location>
</feature>
<evidence type="ECO:0000259" key="5">
    <source>
        <dbReference type="PROSITE" id="PS51387"/>
    </source>
</evidence>
<geneLocation type="plasmid" evidence="6 8">
    <name>AbAZ39_p3</name>
</geneLocation>
<evidence type="ECO:0000256" key="2">
    <source>
        <dbReference type="ARBA" id="ARBA00008000"/>
    </source>
</evidence>
<dbReference type="Gene3D" id="3.30.465.10">
    <property type="match status" value="1"/>
</dbReference>
<dbReference type="GO" id="GO:0071949">
    <property type="term" value="F:FAD binding"/>
    <property type="evidence" value="ECO:0007669"/>
    <property type="project" value="InterPro"/>
</dbReference>
<keyword evidence="6" id="KW-0614">Plasmid</keyword>
<reference evidence="6 8" key="1">
    <citation type="journal article" date="2014" name="Genome Announc.">
        <title>Complete Genome Sequence of the Model Rhizosphere Strain Azospirillum brasilense Az39, Successfully Applied in Agriculture.</title>
        <authorList>
            <person name="Rivera D."/>
            <person name="Revale S."/>
            <person name="Molina R."/>
            <person name="Gualpa J."/>
            <person name="Puente M."/>
            <person name="Maroniche G."/>
            <person name="Paris G."/>
            <person name="Baker D."/>
            <person name="Clavijo B."/>
            <person name="McLay K."/>
            <person name="Spaepen S."/>
            <person name="Perticari A."/>
            <person name="Vazquez M."/>
            <person name="Wisniewski-Dye F."/>
            <person name="Watkins C."/>
            <person name="Martinez-Abarca F."/>
            <person name="Vanderleyden J."/>
            <person name="Cassan F."/>
        </authorList>
    </citation>
    <scope>NUCLEOTIDE SEQUENCE [LARGE SCALE GENOMIC DNA]</scope>
    <source>
        <strain evidence="6 8">Az39</strain>
        <plasmid evidence="6">AbAZ39_p3</plasmid>
    </source>
</reference>
<dbReference type="InterPro" id="IPR016167">
    <property type="entry name" value="FAD-bd_PCMH_sub1"/>
</dbReference>
<dbReference type="GO" id="GO:0003824">
    <property type="term" value="F:catalytic activity"/>
    <property type="evidence" value="ECO:0007669"/>
    <property type="project" value="InterPro"/>
</dbReference>
<dbReference type="InterPro" id="IPR036318">
    <property type="entry name" value="FAD-bd_PCMH-like_sf"/>
</dbReference>
<dbReference type="Gene3D" id="3.30.70.2190">
    <property type="match status" value="1"/>
</dbReference>
<organism evidence="6 8">
    <name type="scientific">Azospirillum argentinense</name>
    <dbReference type="NCBI Taxonomy" id="2970906"/>
    <lineage>
        <taxon>Bacteria</taxon>
        <taxon>Pseudomonadati</taxon>
        <taxon>Pseudomonadota</taxon>
        <taxon>Alphaproteobacteria</taxon>
        <taxon>Rhodospirillales</taxon>
        <taxon>Azospirillaceae</taxon>
        <taxon>Azospirillum</taxon>
    </lineage>
</organism>
<dbReference type="KEGG" id="abq:ABAZ39_28145"/>
<geneLocation type="plasmid" evidence="7">
    <name>p8unnamed</name>
</geneLocation>
<reference evidence="7 9" key="2">
    <citation type="submission" date="2018-01" db="EMBL/GenBank/DDBJ databases">
        <title>Whole genome sequence of Azospirillum brasilense REC3 isolated from strawberry roots.</title>
        <authorList>
            <person name="Fontana C.A."/>
            <person name="Salazar S.M."/>
            <person name="Bassi D."/>
            <person name="Puglisi E."/>
            <person name="Lovaisa N.C."/>
            <person name="Toffoli L.M."/>
            <person name="Pedraza R."/>
            <person name="Cocconcelli P.S."/>
        </authorList>
    </citation>
    <scope>NUCLEOTIDE SEQUENCE [LARGE SCALE GENOMIC DNA]</scope>
    <source>
        <strain evidence="7 9">REC3</strain>
        <plasmid evidence="7">p8unnamed</plasmid>
    </source>
</reference>
<dbReference type="AlphaFoldDB" id="A0A060DSH3"/>
<dbReference type="PANTHER" id="PTHR43716:SF2">
    <property type="entry name" value="BLL6224 PROTEIN"/>
    <property type="match status" value="1"/>
</dbReference>
<protein>
    <submittedName>
        <fullName evidence="7">FAD-binding oxidoreductase</fullName>
    </submittedName>
    <submittedName>
        <fullName evidence="6">FAD-dependent oxidoreductase</fullName>
    </submittedName>
</protein>
<dbReference type="OrthoDB" id="9815648at2"/>
<evidence type="ECO:0000256" key="1">
    <source>
        <dbReference type="ARBA" id="ARBA00001974"/>
    </source>
</evidence>
<proteinExistence type="inferred from homology"/>
<dbReference type="Pfam" id="PF02913">
    <property type="entry name" value="FAD-oxidase_C"/>
    <property type="match status" value="1"/>
</dbReference>
<evidence type="ECO:0000256" key="4">
    <source>
        <dbReference type="ARBA" id="ARBA00022827"/>
    </source>
</evidence>
<keyword evidence="3" id="KW-0285">Flavoprotein</keyword>
<evidence type="ECO:0000256" key="3">
    <source>
        <dbReference type="ARBA" id="ARBA00022630"/>
    </source>
</evidence>
<dbReference type="InterPro" id="IPR016169">
    <property type="entry name" value="FAD-bd_PCMH_sub2"/>
</dbReference>
<sequence>MRDPQALLTSLRTLLGERHVVTQATDLEPLTRDWRGRYQGTALCAVYPADTEQVAATVLLVREHGGKIVPQGGNTGMCGGATPFSEEAVVLRLDRLNRVRQVSGLDNTMTVEAGCILADLQARAQEAGRLFPLSLGAEGSCQIGGNIATNAGGTAVLRYGPMRDMVLGLEVVLPDGSVMNDLKRLRKDNSGYAVRHLFIGAEGTLGIITAAVLKLFPQPQASATAMAGAGHLDQALELLAAVRSRLGDRVGAYEVMSHSQMQLVLDHIPGCTLPFAEPHPWYVLIEAEDSFAAMDLASILEDCLADGLERGLVADAVIPRSEAQREALWRLRHSVSEANKVAGISVSYDTVVPLDRLSDFAAETERGVRDAFPQARRLFVGHVGDGNLHAVIHFDHDAFPSRAAFETAAGRINEIVDTATLACDGSISAEHGIGLSNRKRLANSIDPARYRLMTQIKALLDPHHMMNPGKVLVFEDPQ</sequence>
<accession>A0A2K1G011</accession>
<dbReference type="SUPFAM" id="SSF55103">
    <property type="entry name" value="FAD-linked oxidases, C-terminal domain"/>
    <property type="match status" value="1"/>
</dbReference>
<dbReference type="Gene3D" id="1.10.45.10">
    <property type="entry name" value="Vanillyl-alcohol Oxidase, Chain A, domain 4"/>
    <property type="match status" value="1"/>
</dbReference>
<dbReference type="InterPro" id="IPR016164">
    <property type="entry name" value="FAD-linked_Oxase-like_C"/>
</dbReference>
<dbReference type="FunFam" id="1.10.45.10:FF:000001">
    <property type="entry name" value="D-lactate dehydrogenase mitochondrial"/>
    <property type="match status" value="1"/>
</dbReference>
<dbReference type="RefSeq" id="WP_040137494.1">
    <property type="nucleotide sequence ID" value="NZ_CP007796.1"/>
</dbReference>
<dbReference type="Gene3D" id="3.30.43.10">
    <property type="entry name" value="Uridine Diphospho-n-acetylenolpyruvylglucosamine Reductase, domain 2"/>
    <property type="match status" value="1"/>
</dbReference>
<comment type="similarity">
    <text evidence="2">Belongs to the FAD-binding oxidoreductase/transferase type 4 family.</text>
</comment>
<evidence type="ECO:0000313" key="6">
    <source>
        <dbReference type="EMBL" id="AIB15737.1"/>
    </source>
</evidence>
<dbReference type="EMBL" id="CP007796">
    <property type="protein sequence ID" value="AIB15737.1"/>
    <property type="molecule type" value="Genomic_DNA"/>
</dbReference>
<dbReference type="SUPFAM" id="SSF56176">
    <property type="entry name" value="FAD-binding/transporter-associated domain-like"/>
    <property type="match status" value="1"/>
</dbReference>
<evidence type="ECO:0000313" key="7">
    <source>
        <dbReference type="EMBL" id="PNQ98098.1"/>
    </source>
</evidence>
<dbReference type="InterPro" id="IPR051264">
    <property type="entry name" value="FAD-oxidored/transferase_4"/>
</dbReference>
<comment type="cofactor">
    <cofactor evidence="1">
        <name>FAD</name>
        <dbReference type="ChEBI" id="CHEBI:57692"/>
    </cofactor>
</comment>
<dbReference type="InterPro" id="IPR006094">
    <property type="entry name" value="Oxid_FAD_bind_N"/>
</dbReference>
<dbReference type="Proteomes" id="UP000027186">
    <property type="component" value="Plasmid AbAZ39_p3"/>
</dbReference>
<accession>A0A060DSH3</accession>
<dbReference type="PROSITE" id="PS51387">
    <property type="entry name" value="FAD_PCMH"/>
    <property type="match status" value="1"/>
</dbReference>
<dbReference type="InterPro" id="IPR016166">
    <property type="entry name" value="FAD-bd_PCMH"/>
</dbReference>
<dbReference type="Proteomes" id="UP000236268">
    <property type="component" value="Unassembled WGS sequence"/>
</dbReference>
<dbReference type="PANTHER" id="PTHR43716">
    <property type="entry name" value="D-2-HYDROXYGLUTARATE DEHYDROGENASE, MITOCHONDRIAL"/>
    <property type="match status" value="1"/>
</dbReference>
<dbReference type="Pfam" id="PF01565">
    <property type="entry name" value="FAD_binding_4"/>
    <property type="match status" value="1"/>
</dbReference>